<protein>
    <submittedName>
        <fullName evidence="1">Class I SAM-dependent methyltransferase</fullName>
    </submittedName>
</protein>
<dbReference type="GO" id="GO:0032259">
    <property type="term" value="P:methylation"/>
    <property type="evidence" value="ECO:0007669"/>
    <property type="project" value="UniProtKB-KW"/>
</dbReference>
<accession>A0ABR7KST6</accession>
<dbReference type="SUPFAM" id="SSF53335">
    <property type="entry name" value="S-adenosyl-L-methionine-dependent methyltransferases"/>
    <property type="match status" value="1"/>
</dbReference>
<evidence type="ECO:0000313" key="1">
    <source>
        <dbReference type="EMBL" id="MBC6111024.1"/>
    </source>
</evidence>
<comment type="caution">
    <text evidence="1">The sequence shown here is derived from an EMBL/GenBank/DDBJ whole genome shotgun (WGS) entry which is preliminary data.</text>
</comment>
<proteinExistence type="predicted"/>
<name>A0ABR7KST6_9SPHI</name>
<keyword evidence="1" id="KW-0489">Methyltransferase</keyword>
<dbReference type="Gene3D" id="3.40.50.150">
    <property type="entry name" value="Vaccinia Virus protein VP39"/>
    <property type="match status" value="1"/>
</dbReference>
<dbReference type="RefSeq" id="WP_187071489.1">
    <property type="nucleotide sequence ID" value="NZ_JACRYL010000009.1"/>
</dbReference>
<keyword evidence="1" id="KW-0808">Transferase</keyword>
<dbReference type="Proteomes" id="UP000652755">
    <property type="component" value="Unassembled WGS sequence"/>
</dbReference>
<dbReference type="InterPro" id="IPR029063">
    <property type="entry name" value="SAM-dependent_MTases_sf"/>
</dbReference>
<dbReference type="GO" id="GO:0008168">
    <property type="term" value="F:methyltransferase activity"/>
    <property type="evidence" value="ECO:0007669"/>
    <property type="project" value="UniProtKB-KW"/>
</dbReference>
<organism evidence="1 2">
    <name type="scientific">Pedobacter fastidiosus</name>
    <dbReference type="NCBI Taxonomy" id="2765361"/>
    <lineage>
        <taxon>Bacteria</taxon>
        <taxon>Pseudomonadati</taxon>
        <taxon>Bacteroidota</taxon>
        <taxon>Sphingobacteriia</taxon>
        <taxon>Sphingobacteriales</taxon>
        <taxon>Sphingobacteriaceae</taxon>
        <taxon>Pedobacter</taxon>
    </lineage>
</organism>
<dbReference type="EMBL" id="JACRYL010000009">
    <property type="protein sequence ID" value="MBC6111024.1"/>
    <property type="molecule type" value="Genomic_DNA"/>
</dbReference>
<reference evidence="1 2" key="1">
    <citation type="submission" date="2020-08" db="EMBL/GenBank/DDBJ databases">
        <authorList>
            <person name="Sun Q."/>
            <person name="Inoue M."/>
        </authorList>
    </citation>
    <scope>NUCLEOTIDE SEQUENCE [LARGE SCALE GENOMIC DNA]</scope>
    <source>
        <strain evidence="1 2">CCM 8938</strain>
    </source>
</reference>
<sequence length="268" mass="31339">MVSKITGGLTEKILTLKILNKYDVDYFKCLETGFIQTEEPYWLAESYSSAITKLDVGLVERNELLRNRIIPILAKYFNTDNLFLDYAGGYGIFTRMMRDKGYNFFHTDIYCDNLFAEFFDLSDLTINSKFELVTAFEVFEHLPNPISEIEKILEYSNNLLFTTVLHPGFDKLQDWWYLIPETGQHVSLYSENSLNYIAEKFGLNFYTDGEGVHLFTDKSFAINPLTPAKLPYVIRTMKRKVDRYFRKVDGIKESLLQKDWSFIKTKLS</sequence>
<keyword evidence="2" id="KW-1185">Reference proteome</keyword>
<dbReference type="Pfam" id="PF13489">
    <property type="entry name" value="Methyltransf_23"/>
    <property type="match status" value="1"/>
</dbReference>
<gene>
    <name evidence="1" type="ORF">H7U22_11390</name>
</gene>
<evidence type="ECO:0000313" key="2">
    <source>
        <dbReference type="Proteomes" id="UP000652755"/>
    </source>
</evidence>